<dbReference type="InterPro" id="IPR050769">
    <property type="entry name" value="NAT_camello-type"/>
</dbReference>
<evidence type="ECO:0000259" key="2">
    <source>
        <dbReference type="PROSITE" id="PS51186"/>
    </source>
</evidence>
<accession>A0A4V3C345</accession>
<dbReference type="Pfam" id="PF00583">
    <property type="entry name" value="Acetyltransf_1"/>
    <property type="match status" value="1"/>
</dbReference>
<dbReference type="GO" id="GO:0008080">
    <property type="term" value="F:N-acetyltransferase activity"/>
    <property type="evidence" value="ECO:0007669"/>
    <property type="project" value="InterPro"/>
</dbReference>
<dbReference type="SUPFAM" id="SSF55729">
    <property type="entry name" value="Acyl-CoA N-acyltransferases (Nat)"/>
    <property type="match status" value="1"/>
</dbReference>
<reference evidence="3 4" key="1">
    <citation type="submission" date="2019-03" db="EMBL/GenBank/DDBJ databases">
        <title>Genomic Encyclopedia of Archaeal and Bacterial Type Strains, Phase II (KMG-II): from individual species to whole genera.</title>
        <authorList>
            <person name="Goeker M."/>
        </authorList>
    </citation>
    <scope>NUCLEOTIDE SEQUENCE [LARGE SCALE GENOMIC DNA]</scope>
    <source>
        <strain evidence="3 4">DSM 19034</strain>
    </source>
</reference>
<dbReference type="InterPro" id="IPR000182">
    <property type="entry name" value="GNAT_dom"/>
</dbReference>
<dbReference type="PANTHER" id="PTHR13947:SF37">
    <property type="entry name" value="LD18367P"/>
    <property type="match status" value="1"/>
</dbReference>
<dbReference type="InterPro" id="IPR016181">
    <property type="entry name" value="Acyl_CoA_acyltransferase"/>
</dbReference>
<dbReference type="OrthoDB" id="7356080at2"/>
<name>A0A4V3C345_9SPHI</name>
<sequence length="149" mass="17253">MTYREALISDIKNIQIVRNAVKENMLSDPALVTDADCEEFMTIRGKGWVCESSGEVLGFSIIDLEEHNVWALFVHPDDEGKGIGKKLHQLMMDWYFKQTEHTIWLGTGFNTRAVEFYRRQGWKEAGTHGSKEIKFEMSFDNYKLINQLS</sequence>
<dbReference type="PANTHER" id="PTHR13947">
    <property type="entry name" value="GNAT FAMILY N-ACETYLTRANSFERASE"/>
    <property type="match status" value="1"/>
</dbReference>
<feature type="domain" description="N-acetyltransferase" evidence="2">
    <location>
        <begin position="1"/>
        <end position="142"/>
    </location>
</feature>
<evidence type="ECO:0000313" key="3">
    <source>
        <dbReference type="EMBL" id="TDO20679.1"/>
    </source>
</evidence>
<evidence type="ECO:0000256" key="1">
    <source>
        <dbReference type="ARBA" id="ARBA00022679"/>
    </source>
</evidence>
<keyword evidence="1 3" id="KW-0808">Transferase</keyword>
<keyword evidence="4" id="KW-1185">Reference proteome</keyword>
<dbReference type="RefSeq" id="WP_133557375.1">
    <property type="nucleotide sequence ID" value="NZ_SNWM01000004.1"/>
</dbReference>
<dbReference type="Proteomes" id="UP000295499">
    <property type="component" value="Unassembled WGS sequence"/>
</dbReference>
<comment type="caution">
    <text evidence="3">The sequence shown here is derived from an EMBL/GenBank/DDBJ whole genome shotgun (WGS) entry which is preliminary data.</text>
</comment>
<dbReference type="EMBL" id="SNWM01000004">
    <property type="protein sequence ID" value="TDO20679.1"/>
    <property type="molecule type" value="Genomic_DNA"/>
</dbReference>
<organism evidence="3 4">
    <name type="scientific">Pedobacter duraquae</name>
    <dbReference type="NCBI Taxonomy" id="425511"/>
    <lineage>
        <taxon>Bacteria</taxon>
        <taxon>Pseudomonadati</taxon>
        <taxon>Bacteroidota</taxon>
        <taxon>Sphingobacteriia</taxon>
        <taxon>Sphingobacteriales</taxon>
        <taxon>Sphingobacteriaceae</taxon>
        <taxon>Pedobacter</taxon>
    </lineage>
</organism>
<evidence type="ECO:0000313" key="4">
    <source>
        <dbReference type="Proteomes" id="UP000295499"/>
    </source>
</evidence>
<dbReference type="CDD" id="cd04301">
    <property type="entry name" value="NAT_SF"/>
    <property type="match status" value="1"/>
</dbReference>
<protein>
    <submittedName>
        <fullName evidence="3">Acetyltransferase (GNAT) family protein</fullName>
    </submittedName>
</protein>
<dbReference type="PROSITE" id="PS51186">
    <property type="entry name" value="GNAT"/>
    <property type="match status" value="1"/>
</dbReference>
<gene>
    <name evidence="3" type="ORF">CLV32_3312</name>
</gene>
<proteinExistence type="predicted"/>
<dbReference type="AlphaFoldDB" id="A0A4V3C345"/>
<dbReference type="Gene3D" id="3.40.630.30">
    <property type="match status" value="1"/>
</dbReference>